<dbReference type="AlphaFoldDB" id="A0AAV3VBX8"/>
<dbReference type="Proteomes" id="UP001232113">
    <property type="component" value="Unassembled WGS sequence"/>
</dbReference>
<reference evidence="1" key="1">
    <citation type="submission" date="2023-05" db="EMBL/GenBank/DDBJ databases">
        <title>Cataloging the Phylogenetic Diversity of Human Bladder Bacteria.</title>
        <authorList>
            <person name="Du J."/>
        </authorList>
    </citation>
    <scope>NUCLEOTIDE SEQUENCE</scope>
    <source>
        <strain evidence="1">UMB6975B</strain>
    </source>
</reference>
<comment type="caution">
    <text evidence="1">The sequence shown here is derived from an EMBL/GenBank/DDBJ whole genome shotgun (WGS) entry which is preliminary data.</text>
</comment>
<dbReference type="NCBIfam" id="TIGR01618">
    <property type="entry name" value="phage_P_loop"/>
    <property type="match status" value="1"/>
</dbReference>
<organism evidence="1 2">
    <name type="scientific">Lactobacillus paragasseri</name>
    <dbReference type="NCBI Taxonomy" id="2107999"/>
    <lineage>
        <taxon>Bacteria</taxon>
        <taxon>Bacillati</taxon>
        <taxon>Bacillota</taxon>
        <taxon>Bacilli</taxon>
        <taxon>Lactobacillales</taxon>
        <taxon>Lactobacillaceae</taxon>
        <taxon>Lactobacillus</taxon>
    </lineage>
</organism>
<accession>A0AAV3VBX8</accession>
<gene>
    <name evidence="1" type="ORF">QP354_07820</name>
</gene>
<proteinExistence type="predicted"/>
<dbReference type="InterPro" id="IPR006505">
    <property type="entry name" value="Phage_nucleotide-bp"/>
</dbReference>
<dbReference type="Pfam" id="PF13479">
    <property type="entry name" value="AAA_24"/>
    <property type="match status" value="1"/>
</dbReference>
<dbReference type="SUPFAM" id="SSF52540">
    <property type="entry name" value="P-loop containing nucleoside triphosphate hydrolases"/>
    <property type="match status" value="1"/>
</dbReference>
<dbReference type="EMBL" id="JASOLY010000015">
    <property type="protein sequence ID" value="MDK6868974.1"/>
    <property type="molecule type" value="Genomic_DNA"/>
</dbReference>
<evidence type="ECO:0000313" key="1">
    <source>
        <dbReference type="EMBL" id="MDK6868974.1"/>
    </source>
</evidence>
<name>A0AAV3VBX8_9LACO</name>
<evidence type="ECO:0000313" key="2">
    <source>
        <dbReference type="Proteomes" id="UP001232113"/>
    </source>
</evidence>
<protein>
    <submittedName>
        <fullName evidence="1">AAA family ATPase</fullName>
    </submittedName>
</protein>
<dbReference type="RefSeq" id="WP_113533144.1">
    <property type="nucleotide sequence ID" value="NZ_BEXI01000006.1"/>
</dbReference>
<dbReference type="InterPro" id="IPR027417">
    <property type="entry name" value="P-loop_NTPase"/>
</dbReference>
<sequence>MKLLNTKDMSRAKNWRICIYGKAGIGKTSTIKNLKGKTFVLDLDNSSKVLADPEREIEIGQMDRTKPIEEINDFVQNLLPKITKEYDNLVVDNVSSFETDWFIERGRNSKSGINNEIQDYSTWKNYFLRVIGAIYQSDINILVTAWERQRDITAETGQSFTQFVPDLRDSVINNFMGLTDVVARMVVNPKTDERGFILDGNNAIFAKNRLDQRKACKASELFDIEDTNDNKAEVSEK</sequence>